<keyword evidence="1" id="KW-0472">Membrane</keyword>
<protein>
    <submittedName>
        <fullName evidence="2">Uncharacterized protein</fullName>
    </submittedName>
</protein>
<accession>A0A2N0NUP5</accession>
<evidence type="ECO:0000313" key="2">
    <source>
        <dbReference type="EMBL" id="PKB98265.1"/>
    </source>
</evidence>
<dbReference type="EMBL" id="LLXJ01002722">
    <property type="protein sequence ID" value="PKB98265.1"/>
    <property type="molecule type" value="Genomic_DNA"/>
</dbReference>
<evidence type="ECO:0000313" key="3">
    <source>
        <dbReference type="Proteomes" id="UP000232722"/>
    </source>
</evidence>
<dbReference type="AlphaFoldDB" id="A0A2N0NUP5"/>
<comment type="caution">
    <text evidence="2">The sequence shown here is derived from an EMBL/GenBank/DDBJ whole genome shotgun (WGS) entry which is preliminary data.</text>
</comment>
<proteinExistence type="predicted"/>
<sequence>MASLTGFFSSYGAPLLGKGPSFSSSGSVPFWVIPATFFLVSAAIFIGIATMWQFLNRKISDGISARDAFYATEAQKILSMFNHITARLNTIEEARRNDFGRISSEINSINSSIEALQNKMIRHYTLAVTRRIQPIETDQLSVASQSETSSQSRASISSSSGSSAIIFRGISLTVWTRFKQLFDQIRDEKRLNSEEMCLHVATEIRALGGKIKKNTIQGFYERNITKRDGYISTLDDIGLWVDSKNNENLDSNSA</sequence>
<gene>
    <name evidence="2" type="ORF">RhiirA5_384055</name>
</gene>
<keyword evidence="1" id="KW-1133">Transmembrane helix</keyword>
<name>A0A2N0NUP5_9GLOM</name>
<reference evidence="2 3" key="2">
    <citation type="submission" date="2017-09" db="EMBL/GenBank/DDBJ databases">
        <title>Extensive intraspecific genome diversity in a model arbuscular mycorrhizal fungus.</title>
        <authorList>
            <person name="Chen E.C."/>
            <person name="Morin E."/>
            <person name="Beaudet D."/>
            <person name="Noel J."/>
            <person name="Ndikumana S."/>
            <person name="Charron P."/>
            <person name="St-Onge C."/>
            <person name="Giorgi J."/>
            <person name="Grigoriev I.V."/>
            <person name="Roux C."/>
            <person name="Martin F.M."/>
            <person name="Corradi N."/>
        </authorList>
    </citation>
    <scope>NUCLEOTIDE SEQUENCE [LARGE SCALE GENOMIC DNA]</scope>
    <source>
        <strain evidence="2 3">A5</strain>
    </source>
</reference>
<organism evidence="2 3">
    <name type="scientific">Rhizophagus irregularis</name>
    <dbReference type="NCBI Taxonomy" id="588596"/>
    <lineage>
        <taxon>Eukaryota</taxon>
        <taxon>Fungi</taxon>
        <taxon>Fungi incertae sedis</taxon>
        <taxon>Mucoromycota</taxon>
        <taxon>Glomeromycotina</taxon>
        <taxon>Glomeromycetes</taxon>
        <taxon>Glomerales</taxon>
        <taxon>Glomeraceae</taxon>
        <taxon>Rhizophagus</taxon>
    </lineage>
</organism>
<dbReference type="VEuPathDB" id="FungiDB:RhiirA1_17066"/>
<dbReference type="VEuPathDB" id="FungiDB:FUN_009400"/>
<feature type="transmembrane region" description="Helical" evidence="1">
    <location>
        <begin position="30"/>
        <end position="52"/>
    </location>
</feature>
<dbReference type="Proteomes" id="UP000232722">
    <property type="component" value="Unassembled WGS sequence"/>
</dbReference>
<dbReference type="VEuPathDB" id="FungiDB:RhiirFUN_012447"/>
<reference evidence="2 3" key="1">
    <citation type="submission" date="2016-04" db="EMBL/GenBank/DDBJ databases">
        <title>Genome analyses suggest a sexual origin of heterokaryosis in a supposedly ancient asexual fungus.</title>
        <authorList>
            <person name="Ropars J."/>
            <person name="Sedzielewska K."/>
            <person name="Noel J."/>
            <person name="Charron P."/>
            <person name="Farinelli L."/>
            <person name="Marton T."/>
            <person name="Kruger M."/>
            <person name="Pelin A."/>
            <person name="Brachmann A."/>
            <person name="Corradi N."/>
        </authorList>
    </citation>
    <scope>NUCLEOTIDE SEQUENCE [LARGE SCALE GENOMIC DNA]</scope>
    <source>
        <strain evidence="2 3">A5</strain>
    </source>
</reference>
<evidence type="ECO:0000256" key="1">
    <source>
        <dbReference type="SAM" id="Phobius"/>
    </source>
</evidence>
<keyword evidence="1" id="KW-0812">Transmembrane</keyword>